<dbReference type="EMBL" id="BART01006973">
    <property type="protein sequence ID" value="GAG72131.1"/>
    <property type="molecule type" value="Genomic_DNA"/>
</dbReference>
<dbReference type="InterPro" id="IPR002328">
    <property type="entry name" value="ADH_Zn_CS"/>
</dbReference>
<dbReference type="SMART" id="SM00829">
    <property type="entry name" value="PKS_ER"/>
    <property type="match status" value="1"/>
</dbReference>
<organism evidence="7">
    <name type="scientific">marine sediment metagenome</name>
    <dbReference type="NCBI Taxonomy" id="412755"/>
    <lineage>
        <taxon>unclassified sequences</taxon>
        <taxon>metagenomes</taxon>
        <taxon>ecological metagenomes</taxon>
    </lineage>
</organism>
<sequence length="352" mass="38780">MKDNMTSKKIKVAYLDGARNLVLSTKDKPEIKEDEVLIKVKSVGICGSDVLYYRTGGTKRRPITKPFILGHEVSGIVEKKGKKVENLDVGDRVAVEPGITCGRCIYCKSGRYNLCRSVKFLATPPVDGAFVEYISHKADLVYRLPDCISFDEGALIEPSSVAFYAVIKSDFKPSMSSLILGAGPIGLLILQIAKISGSFPVCVLDVDSYRLSLAKKLGADFTLNTNDKDIVQALANSDCDNEYDVVFECTGVETVISNSVFLAKKGGTITMVGIFDGVTPLRTKEIIDREINVKGTYRSANVFKDVIKLVERKMLNVKSIITHTFNLDEIEKAFEVADKRLENCVKIIIRVS</sequence>
<dbReference type="SUPFAM" id="SSF51735">
    <property type="entry name" value="NAD(P)-binding Rossmann-fold domains"/>
    <property type="match status" value="1"/>
</dbReference>
<dbReference type="Gene3D" id="3.40.50.720">
    <property type="entry name" value="NAD(P)-binding Rossmann-like Domain"/>
    <property type="match status" value="1"/>
</dbReference>
<dbReference type="InterPro" id="IPR013149">
    <property type="entry name" value="ADH-like_C"/>
</dbReference>
<keyword evidence="3" id="KW-0479">Metal-binding</keyword>
<dbReference type="PROSITE" id="PS00059">
    <property type="entry name" value="ADH_ZINC"/>
    <property type="match status" value="1"/>
</dbReference>
<dbReference type="InterPro" id="IPR013154">
    <property type="entry name" value="ADH-like_N"/>
</dbReference>
<dbReference type="SUPFAM" id="SSF50129">
    <property type="entry name" value="GroES-like"/>
    <property type="match status" value="1"/>
</dbReference>
<evidence type="ECO:0000313" key="7">
    <source>
        <dbReference type="EMBL" id="GAG72131.1"/>
    </source>
</evidence>
<proteinExistence type="inferred from homology"/>
<dbReference type="GO" id="GO:0008270">
    <property type="term" value="F:zinc ion binding"/>
    <property type="evidence" value="ECO:0007669"/>
    <property type="project" value="InterPro"/>
</dbReference>
<reference evidence="7" key="1">
    <citation type="journal article" date="2014" name="Front. Microbiol.">
        <title>High frequency of phylogenetically diverse reductive dehalogenase-homologous genes in deep subseafloor sedimentary metagenomes.</title>
        <authorList>
            <person name="Kawai M."/>
            <person name="Futagami T."/>
            <person name="Toyoda A."/>
            <person name="Takaki Y."/>
            <person name="Nishi S."/>
            <person name="Hori S."/>
            <person name="Arai W."/>
            <person name="Tsubouchi T."/>
            <person name="Morono Y."/>
            <person name="Uchiyama I."/>
            <person name="Ito T."/>
            <person name="Fujiyama A."/>
            <person name="Inagaki F."/>
            <person name="Takami H."/>
        </authorList>
    </citation>
    <scope>NUCLEOTIDE SEQUENCE</scope>
    <source>
        <strain evidence="7">Expedition CK06-06</strain>
    </source>
</reference>
<evidence type="ECO:0000256" key="3">
    <source>
        <dbReference type="ARBA" id="ARBA00022723"/>
    </source>
</evidence>
<gene>
    <name evidence="7" type="ORF">S01H4_15917</name>
</gene>
<accession>X1BJ90</accession>
<dbReference type="InterPro" id="IPR045306">
    <property type="entry name" value="SDH-like"/>
</dbReference>
<dbReference type="Pfam" id="PF00107">
    <property type="entry name" value="ADH_zinc_N"/>
    <property type="match status" value="1"/>
</dbReference>
<comment type="caution">
    <text evidence="7">The sequence shown here is derived from an EMBL/GenBank/DDBJ whole genome shotgun (WGS) entry which is preliminary data.</text>
</comment>
<dbReference type="InterPro" id="IPR036291">
    <property type="entry name" value="NAD(P)-bd_dom_sf"/>
</dbReference>
<evidence type="ECO:0000259" key="6">
    <source>
        <dbReference type="SMART" id="SM00829"/>
    </source>
</evidence>
<comment type="cofactor">
    <cofactor evidence="1">
        <name>Zn(2+)</name>
        <dbReference type="ChEBI" id="CHEBI:29105"/>
    </cofactor>
</comment>
<name>X1BJ90_9ZZZZ</name>
<comment type="similarity">
    <text evidence="2">Belongs to the zinc-containing alcohol dehydrogenase family.</text>
</comment>
<dbReference type="InterPro" id="IPR011032">
    <property type="entry name" value="GroES-like_sf"/>
</dbReference>
<feature type="domain" description="Enoyl reductase (ER)" evidence="6">
    <location>
        <begin position="17"/>
        <end position="349"/>
    </location>
</feature>
<dbReference type="GO" id="GO:0016616">
    <property type="term" value="F:oxidoreductase activity, acting on the CH-OH group of donors, NAD or NADP as acceptor"/>
    <property type="evidence" value="ECO:0007669"/>
    <property type="project" value="InterPro"/>
</dbReference>
<dbReference type="Gene3D" id="3.90.180.10">
    <property type="entry name" value="Medium-chain alcohol dehydrogenases, catalytic domain"/>
    <property type="match status" value="1"/>
</dbReference>
<dbReference type="InterPro" id="IPR020843">
    <property type="entry name" value="ER"/>
</dbReference>
<evidence type="ECO:0000256" key="4">
    <source>
        <dbReference type="ARBA" id="ARBA00022833"/>
    </source>
</evidence>
<evidence type="ECO:0000256" key="5">
    <source>
        <dbReference type="ARBA" id="ARBA00023002"/>
    </source>
</evidence>
<dbReference type="AlphaFoldDB" id="X1BJ90"/>
<dbReference type="Pfam" id="PF08240">
    <property type="entry name" value="ADH_N"/>
    <property type="match status" value="1"/>
</dbReference>
<keyword evidence="5" id="KW-0560">Oxidoreductase</keyword>
<dbReference type="PANTHER" id="PTHR43161">
    <property type="entry name" value="SORBITOL DEHYDROGENASE"/>
    <property type="match status" value="1"/>
</dbReference>
<evidence type="ECO:0000256" key="1">
    <source>
        <dbReference type="ARBA" id="ARBA00001947"/>
    </source>
</evidence>
<dbReference type="CDD" id="cd05285">
    <property type="entry name" value="sorbitol_DH"/>
    <property type="match status" value="1"/>
</dbReference>
<dbReference type="PANTHER" id="PTHR43161:SF9">
    <property type="entry name" value="SORBITOL DEHYDROGENASE"/>
    <property type="match status" value="1"/>
</dbReference>
<evidence type="ECO:0000256" key="2">
    <source>
        <dbReference type="ARBA" id="ARBA00008072"/>
    </source>
</evidence>
<keyword evidence="4" id="KW-0862">Zinc</keyword>
<protein>
    <recommendedName>
        <fullName evidence="6">Enoyl reductase (ER) domain-containing protein</fullName>
    </recommendedName>
</protein>